<evidence type="ECO:0000259" key="2">
    <source>
        <dbReference type="Pfam" id="PF00149"/>
    </source>
</evidence>
<keyword evidence="4" id="KW-1185">Reference proteome</keyword>
<feature type="transmembrane region" description="Helical" evidence="1">
    <location>
        <begin position="65"/>
        <end position="85"/>
    </location>
</feature>
<sequence length="443" mass="49854">MSDNPTSKYQTYIYTGMSILMTAAMFVTSSARTKNQKSFVPKFQLVMGGIQTVAAHFLYSSNAAFPLLGFAGHAALQCGSFFYLYSWPKHKTLKPLWYKSLITWPAVWYFASTWFGIPFAAMNPILGLVDVNLQTPFTAISLSLGALGMYHSLVNPTFCGEVVHIDHRVGKSLMIQPNDQEPVLCRVLAHDKMQGEQDSHLNIFQITDPHLGPFMSVKRLKDICQKAVLAVQTGQVDLVFITGDMETVETHDDEFALTRALEPLLAIKGSVYACLGNHDYETYERSKKAFLDNGIKLLEDDQIVVDTKLGPVQIIGSSFTFGGNDVAKKHVERLCEKFKKLEHTKARFMLIHNPSVFSYIPKDEHVCVWSGHLHGGQIGFRRWTILQLLAKSPLLKRMKTEFPDQGLYARGRNQLYAHRGTGHYGFPLRLGVTSEQSLHKVYI</sequence>
<dbReference type="PANTHER" id="PTHR31302">
    <property type="entry name" value="TRANSMEMBRANE PROTEIN WITH METALLOPHOSPHOESTERASE DOMAIN-RELATED"/>
    <property type="match status" value="1"/>
</dbReference>
<dbReference type="Gene3D" id="3.60.21.10">
    <property type="match status" value="1"/>
</dbReference>
<keyword evidence="1" id="KW-0812">Transmembrane</keyword>
<evidence type="ECO:0000313" key="3">
    <source>
        <dbReference type="EMBL" id="KAL0478339.1"/>
    </source>
</evidence>
<keyword evidence="1" id="KW-1133">Transmembrane helix</keyword>
<accession>A0AAW2YMK6</accession>
<proteinExistence type="predicted"/>
<reference evidence="3 4" key="1">
    <citation type="submission" date="2024-03" db="EMBL/GenBank/DDBJ databases">
        <title>The Acrasis kona genome and developmental transcriptomes reveal deep origins of eukaryotic multicellular pathways.</title>
        <authorList>
            <person name="Sheikh S."/>
            <person name="Fu C.-J."/>
            <person name="Brown M.W."/>
            <person name="Baldauf S.L."/>
        </authorList>
    </citation>
    <scope>NUCLEOTIDE SEQUENCE [LARGE SCALE GENOMIC DNA]</scope>
    <source>
        <strain evidence="3 4">ATCC MYA-3509</strain>
    </source>
</reference>
<dbReference type="SUPFAM" id="SSF56300">
    <property type="entry name" value="Metallo-dependent phosphatases"/>
    <property type="match status" value="1"/>
</dbReference>
<feature type="domain" description="Calcineurin-like phosphoesterase" evidence="2">
    <location>
        <begin position="202"/>
        <end position="323"/>
    </location>
</feature>
<organism evidence="3 4">
    <name type="scientific">Acrasis kona</name>
    <dbReference type="NCBI Taxonomy" id="1008807"/>
    <lineage>
        <taxon>Eukaryota</taxon>
        <taxon>Discoba</taxon>
        <taxon>Heterolobosea</taxon>
        <taxon>Tetramitia</taxon>
        <taxon>Eutetramitia</taxon>
        <taxon>Acrasidae</taxon>
        <taxon>Acrasis</taxon>
    </lineage>
</organism>
<dbReference type="EMBL" id="JAOPGA020000365">
    <property type="protein sequence ID" value="KAL0478339.1"/>
    <property type="molecule type" value="Genomic_DNA"/>
</dbReference>
<feature type="transmembrane region" description="Helical" evidence="1">
    <location>
        <begin position="12"/>
        <end position="31"/>
    </location>
</feature>
<name>A0AAW2YMK6_9EUKA</name>
<dbReference type="InterPro" id="IPR004843">
    <property type="entry name" value="Calcineurin-like_PHP"/>
</dbReference>
<dbReference type="Proteomes" id="UP001431209">
    <property type="component" value="Unassembled WGS sequence"/>
</dbReference>
<feature type="transmembrane region" description="Helical" evidence="1">
    <location>
        <begin position="106"/>
        <end position="126"/>
    </location>
</feature>
<dbReference type="InterPro" id="IPR029052">
    <property type="entry name" value="Metallo-depent_PP-like"/>
</dbReference>
<keyword evidence="1" id="KW-0472">Membrane</keyword>
<comment type="caution">
    <text evidence="3">The sequence shown here is derived from an EMBL/GenBank/DDBJ whole genome shotgun (WGS) entry which is preliminary data.</text>
</comment>
<evidence type="ECO:0000256" key="1">
    <source>
        <dbReference type="SAM" id="Phobius"/>
    </source>
</evidence>
<gene>
    <name evidence="3" type="ORF">AKO1_008588</name>
</gene>
<evidence type="ECO:0000313" key="4">
    <source>
        <dbReference type="Proteomes" id="UP001431209"/>
    </source>
</evidence>
<dbReference type="PANTHER" id="PTHR31302:SF21">
    <property type="entry name" value="CALCINEURIN-LIKE PHOSPHOESTERASE DOMAIN-CONTAINING PROTEIN"/>
    <property type="match status" value="1"/>
</dbReference>
<protein>
    <submittedName>
        <fullName evidence="3">Metallophosphoesterase YkoQ</fullName>
    </submittedName>
</protein>
<dbReference type="AlphaFoldDB" id="A0AAW2YMK6"/>
<dbReference type="GO" id="GO:0016787">
    <property type="term" value="F:hydrolase activity"/>
    <property type="evidence" value="ECO:0007669"/>
    <property type="project" value="InterPro"/>
</dbReference>
<dbReference type="InterPro" id="IPR051158">
    <property type="entry name" value="Metallophosphoesterase_sf"/>
</dbReference>
<dbReference type="Pfam" id="PF00149">
    <property type="entry name" value="Metallophos"/>
    <property type="match status" value="1"/>
</dbReference>